<dbReference type="Gene3D" id="3.40.50.720">
    <property type="entry name" value="NAD(P)-binding Rossmann-like Domain"/>
    <property type="match status" value="1"/>
</dbReference>
<dbReference type="FunFam" id="3.40.50.720:FF:000084">
    <property type="entry name" value="Short-chain dehydrogenase reductase"/>
    <property type="match status" value="1"/>
</dbReference>
<dbReference type="GO" id="GO:0030497">
    <property type="term" value="P:fatty acid elongation"/>
    <property type="evidence" value="ECO:0007669"/>
    <property type="project" value="TreeGrafter"/>
</dbReference>
<comment type="caution">
    <text evidence="3">The sequence shown here is derived from an EMBL/GenBank/DDBJ whole genome shotgun (WGS) entry which is preliminary data.</text>
</comment>
<feature type="domain" description="Ketoreductase" evidence="2">
    <location>
        <begin position="13"/>
        <end position="212"/>
    </location>
</feature>
<name>A0AAI9HV55_MORMO</name>
<dbReference type="PANTHER" id="PTHR42760">
    <property type="entry name" value="SHORT-CHAIN DEHYDROGENASES/REDUCTASES FAMILY MEMBER"/>
    <property type="match status" value="1"/>
</dbReference>
<organism evidence="3">
    <name type="scientific">Morganella morganii</name>
    <name type="common">Proteus morganii</name>
    <dbReference type="NCBI Taxonomy" id="582"/>
    <lineage>
        <taxon>Bacteria</taxon>
        <taxon>Pseudomonadati</taxon>
        <taxon>Pseudomonadota</taxon>
        <taxon>Gammaproteobacteria</taxon>
        <taxon>Enterobacterales</taxon>
        <taxon>Morganellaceae</taxon>
        <taxon>Morganella</taxon>
    </lineage>
</organism>
<evidence type="ECO:0000256" key="1">
    <source>
        <dbReference type="ARBA" id="ARBA00006484"/>
    </source>
</evidence>
<proteinExistence type="inferred from homology"/>
<dbReference type="EMBL" id="ABKJEP030000071">
    <property type="protein sequence ID" value="EMO9458118.1"/>
    <property type="molecule type" value="Genomic_DNA"/>
</dbReference>
<dbReference type="InterPro" id="IPR057326">
    <property type="entry name" value="KR_dom"/>
</dbReference>
<comment type="similarity">
    <text evidence="1">Belongs to the short-chain dehydrogenases/reductases (SDR) family.</text>
</comment>
<dbReference type="SMART" id="SM00822">
    <property type="entry name" value="PKS_KR"/>
    <property type="match status" value="1"/>
</dbReference>
<dbReference type="GO" id="GO:0016616">
    <property type="term" value="F:oxidoreductase activity, acting on the CH-OH group of donors, NAD or NADP as acceptor"/>
    <property type="evidence" value="ECO:0007669"/>
    <property type="project" value="TreeGrafter"/>
</dbReference>
<evidence type="ECO:0000313" key="3">
    <source>
        <dbReference type="EMBL" id="EMO9458118.1"/>
    </source>
</evidence>
<dbReference type="InterPro" id="IPR036291">
    <property type="entry name" value="NAD(P)-bd_dom_sf"/>
</dbReference>
<accession>A0AAI9HV55</accession>
<gene>
    <name evidence="3" type="ORF">PN925_003527</name>
</gene>
<reference evidence="3" key="1">
    <citation type="submission" date="2024-02" db="EMBL/GenBank/DDBJ databases">
        <authorList>
            <consortium name="Clinical and Environmental Microbiology Branch: Whole genome sequencing antimicrobial resistance pathogens in the healthcare setting"/>
        </authorList>
    </citation>
    <scope>NUCLEOTIDE SEQUENCE</scope>
    <source>
        <strain evidence="3">2023KU-00017</strain>
    </source>
</reference>
<protein>
    <submittedName>
        <fullName evidence="3">SDR family oxidoreductase</fullName>
    </submittedName>
</protein>
<dbReference type="InterPro" id="IPR002347">
    <property type="entry name" value="SDR_fam"/>
</dbReference>
<dbReference type="PRINTS" id="PR00081">
    <property type="entry name" value="GDHRDH"/>
</dbReference>
<dbReference type="AlphaFoldDB" id="A0AAI9HV55"/>
<sequence>MVTHNVEKELSGKVALVTGGSRGIGREIALTLAKMGAAYIGIHCGKDRVAAQSVIREIHQLGVDADIFTADFALDAAHEASLLWNEFFARIQERGYQGIDVLVNCAGVAPSASITETTPAIYSAVMSINVEAPFFLLKAAIPHINAAGRIINVSTVLTRVADPQRAIYAASKGAINTLTLSLASELGARGITVNAVAPGVVDTDMNSGWLHEAQAQKMASEFSVFSRVGKPNDIADVVSFLASERSRWITGQVIDTSGGSCL</sequence>
<dbReference type="PRINTS" id="PR00080">
    <property type="entry name" value="SDRFAMILY"/>
</dbReference>
<evidence type="ECO:0000259" key="2">
    <source>
        <dbReference type="SMART" id="SM00822"/>
    </source>
</evidence>
<dbReference type="SUPFAM" id="SSF51735">
    <property type="entry name" value="NAD(P)-binding Rossmann-fold domains"/>
    <property type="match status" value="1"/>
</dbReference>
<dbReference type="Pfam" id="PF13561">
    <property type="entry name" value="adh_short_C2"/>
    <property type="match status" value="1"/>
</dbReference>
<dbReference type="PANTHER" id="PTHR42760:SF53">
    <property type="entry name" value="BLR4183 PROTEIN"/>
    <property type="match status" value="1"/>
</dbReference>